<dbReference type="Gene3D" id="3.90.176.10">
    <property type="entry name" value="Toxin ADP-ribosyltransferase, Chain A, domain 1"/>
    <property type="match status" value="1"/>
</dbReference>
<dbReference type="Gene3D" id="3.30.720.50">
    <property type="match status" value="1"/>
</dbReference>
<dbReference type="Proteomes" id="UP000663845">
    <property type="component" value="Unassembled WGS sequence"/>
</dbReference>
<comment type="caution">
    <text evidence="8">The sequence shown here is derived from an EMBL/GenBank/DDBJ whole genome shotgun (WGS) entry which is preliminary data.</text>
</comment>
<evidence type="ECO:0000313" key="9">
    <source>
        <dbReference type="EMBL" id="CAF4011565.1"/>
    </source>
</evidence>
<dbReference type="Proteomes" id="UP000663844">
    <property type="component" value="Unassembled WGS sequence"/>
</dbReference>
<dbReference type="GO" id="GO:0106274">
    <property type="term" value="F:NAD+-protein-arginine ADP-ribosyltransferase activity"/>
    <property type="evidence" value="ECO:0007669"/>
    <property type="project" value="UniProtKB-EC"/>
</dbReference>
<dbReference type="SUPFAM" id="SSF117839">
    <property type="entry name" value="WWE domain"/>
    <property type="match status" value="1"/>
</dbReference>
<dbReference type="Pfam" id="PF01129">
    <property type="entry name" value="ART"/>
    <property type="match status" value="1"/>
</dbReference>
<sequence>MAISKVSTSLLPNKLKIVWFWQSNADPWNEKEQREWKRYSDFENEFIEEAYQRSENEVDLIDHVIEFERNIQYNKRDRNKQRRVKRDEIDVSNYVRVERFCYPEKAVKLFDDGDKPPDCAFMIEWRRRKRELGEDGVTIAELAAQGKNILILITNLVYFVHVLDAGILREGKLLNQEFDAQRMADQLRSYTNDDRETYSCAARLYTAESFLYKLLNSTLRNEDMSKADTLGPFFHLLYRHVQVAGYDREEQIVYRGTTLTNEMLEGYKKAVGTSIRWLAFTSTSKDRRVAETFNEVVDDLGQIYVTDCENDRIMRWCEGKEEGEVSVGRNGKGCQSNQLDCPCCLCFDDEGNLYVSEWDNHRIEKFEIIV</sequence>
<dbReference type="EMBL" id="CAJNOG010000080">
    <property type="protein sequence ID" value="CAF0905826.1"/>
    <property type="molecule type" value="Genomic_DNA"/>
</dbReference>
<protein>
    <recommendedName>
        <fullName evidence="6">NAD(P)(+)--arginine ADP-ribosyltransferase</fullName>
        <ecNumber evidence="6">2.4.2.31</ecNumber>
    </recommendedName>
    <alternativeName>
        <fullName evidence="6">Mono(ADP-ribosyl)transferase</fullName>
    </alternativeName>
</protein>
<evidence type="ECO:0000259" key="7">
    <source>
        <dbReference type="PROSITE" id="PS50918"/>
    </source>
</evidence>
<keyword evidence="4" id="KW-0548">Nucleotidyltransferase</keyword>
<evidence type="ECO:0000256" key="2">
    <source>
        <dbReference type="ARBA" id="ARBA00022676"/>
    </source>
</evidence>
<evidence type="ECO:0000256" key="4">
    <source>
        <dbReference type="ARBA" id="ARBA00022695"/>
    </source>
</evidence>
<comment type="catalytic activity">
    <reaction evidence="5 6">
        <text>L-arginyl-[protein] + NAD(+) = N(omega)-(ADP-D-ribosyl)-L-arginyl-[protein] + nicotinamide + H(+)</text>
        <dbReference type="Rhea" id="RHEA:19149"/>
        <dbReference type="Rhea" id="RHEA-COMP:10532"/>
        <dbReference type="Rhea" id="RHEA-COMP:15087"/>
        <dbReference type="ChEBI" id="CHEBI:15378"/>
        <dbReference type="ChEBI" id="CHEBI:17154"/>
        <dbReference type="ChEBI" id="CHEBI:29965"/>
        <dbReference type="ChEBI" id="CHEBI:57540"/>
        <dbReference type="ChEBI" id="CHEBI:142554"/>
        <dbReference type="EC" id="2.4.2.31"/>
    </reaction>
</comment>
<dbReference type="EMBL" id="CAJOAZ010003499">
    <property type="protein sequence ID" value="CAF4011565.1"/>
    <property type="molecule type" value="Genomic_DNA"/>
</dbReference>
<accession>A0A814A0C6</accession>
<dbReference type="InterPro" id="IPR004170">
    <property type="entry name" value="WWE_dom"/>
</dbReference>
<dbReference type="PROSITE" id="PS50918">
    <property type="entry name" value="WWE"/>
    <property type="match status" value="1"/>
</dbReference>
<evidence type="ECO:0000256" key="3">
    <source>
        <dbReference type="ARBA" id="ARBA00022679"/>
    </source>
</evidence>
<dbReference type="GO" id="GO:0016779">
    <property type="term" value="F:nucleotidyltransferase activity"/>
    <property type="evidence" value="ECO:0007669"/>
    <property type="project" value="UniProtKB-KW"/>
</dbReference>
<dbReference type="EC" id="2.4.2.31" evidence="6"/>
<feature type="domain" description="WWE" evidence="7">
    <location>
        <begin position="4"/>
        <end position="86"/>
    </location>
</feature>
<keyword evidence="6" id="KW-0521">NADP</keyword>
<evidence type="ECO:0000256" key="6">
    <source>
        <dbReference type="RuleBase" id="RU361228"/>
    </source>
</evidence>
<name>A0A814A0C6_9BILA</name>
<organism evidence="8 10">
    <name type="scientific">Adineta steineri</name>
    <dbReference type="NCBI Taxonomy" id="433720"/>
    <lineage>
        <taxon>Eukaryota</taxon>
        <taxon>Metazoa</taxon>
        <taxon>Spiralia</taxon>
        <taxon>Gnathifera</taxon>
        <taxon>Rotifera</taxon>
        <taxon>Eurotatoria</taxon>
        <taxon>Bdelloidea</taxon>
        <taxon>Adinetida</taxon>
        <taxon>Adinetidae</taxon>
        <taxon>Adineta</taxon>
    </lineage>
</organism>
<dbReference type="AlphaFoldDB" id="A0A814A0C6"/>
<keyword evidence="2 6" id="KW-0328">Glycosyltransferase</keyword>
<dbReference type="InterPro" id="IPR037197">
    <property type="entry name" value="WWE_dom_sf"/>
</dbReference>
<dbReference type="SUPFAM" id="SSF56399">
    <property type="entry name" value="ADP-ribosylation"/>
    <property type="match status" value="1"/>
</dbReference>
<evidence type="ECO:0000313" key="8">
    <source>
        <dbReference type="EMBL" id="CAF0905826.1"/>
    </source>
</evidence>
<evidence type="ECO:0000256" key="1">
    <source>
        <dbReference type="ARBA" id="ARBA00009558"/>
    </source>
</evidence>
<gene>
    <name evidence="8" type="ORF">JYZ213_LOCUS10805</name>
    <name evidence="9" type="ORF">OXD698_LOCUS30134</name>
</gene>
<dbReference type="Pfam" id="PF02825">
    <property type="entry name" value="WWE"/>
    <property type="match status" value="1"/>
</dbReference>
<dbReference type="SUPFAM" id="SSF101898">
    <property type="entry name" value="NHL repeat"/>
    <property type="match status" value="1"/>
</dbReference>
<keyword evidence="3 6" id="KW-0808">Transferase</keyword>
<evidence type="ECO:0000313" key="10">
    <source>
        <dbReference type="Proteomes" id="UP000663845"/>
    </source>
</evidence>
<reference evidence="8" key="1">
    <citation type="submission" date="2021-02" db="EMBL/GenBank/DDBJ databases">
        <authorList>
            <person name="Nowell W R."/>
        </authorList>
    </citation>
    <scope>NUCLEOTIDE SEQUENCE</scope>
</reference>
<comment type="similarity">
    <text evidence="1 6">Belongs to the Arg-specific ADP-ribosyltransferase family.</text>
</comment>
<dbReference type="InterPro" id="IPR011042">
    <property type="entry name" value="6-blade_b-propeller_TolB-like"/>
</dbReference>
<proteinExistence type="inferred from homology"/>
<evidence type="ECO:0000256" key="5">
    <source>
        <dbReference type="ARBA" id="ARBA00047597"/>
    </source>
</evidence>
<keyword evidence="6" id="KW-0520">NAD</keyword>
<dbReference type="InterPro" id="IPR000768">
    <property type="entry name" value="ART"/>
</dbReference>
<dbReference type="Gene3D" id="2.120.10.30">
    <property type="entry name" value="TolB, C-terminal domain"/>
    <property type="match status" value="1"/>
</dbReference>